<evidence type="ECO:0000259" key="6">
    <source>
        <dbReference type="PROSITE" id="PS51686"/>
    </source>
</evidence>
<evidence type="ECO:0000256" key="1">
    <source>
        <dbReference type="ARBA" id="ARBA00007494"/>
    </source>
</evidence>
<proteinExistence type="inferred from homology"/>
<dbReference type="InterPro" id="IPR049560">
    <property type="entry name" value="MeTrfase_RsmB-F_NOP2_cat"/>
</dbReference>
<dbReference type="InterPro" id="IPR018314">
    <property type="entry name" value="RsmB/NOL1/NOP2-like_CS"/>
</dbReference>
<dbReference type="PANTHER" id="PTHR22807:SF61">
    <property type="entry name" value="NOL1_NOP2_SUN FAMILY PROTEIN _ ANTITERMINATION NUSB DOMAIN-CONTAINING PROTEIN"/>
    <property type="match status" value="1"/>
</dbReference>
<keyword evidence="4" id="KW-0949">S-adenosyl-L-methionine</keyword>
<dbReference type="InterPro" id="IPR006027">
    <property type="entry name" value="NusB_RsmB_TIM44"/>
</dbReference>
<organism evidence="7">
    <name type="scientific">hydrothermal vent metagenome</name>
    <dbReference type="NCBI Taxonomy" id="652676"/>
    <lineage>
        <taxon>unclassified sequences</taxon>
        <taxon>metagenomes</taxon>
        <taxon>ecological metagenomes</taxon>
    </lineage>
</organism>
<evidence type="ECO:0000256" key="4">
    <source>
        <dbReference type="ARBA" id="ARBA00022691"/>
    </source>
</evidence>
<comment type="similarity">
    <text evidence="1">Belongs to the class I-like SAM-binding methyltransferase superfamily. RsmB/NOP family.</text>
</comment>
<dbReference type="GO" id="GO:0006355">
    <property type="term" value="P:regulation of DNA-templated transcription"/>
    <property type="evidence" value="ECO:0007669"/>
    <property type="project" value="InterPro"/>
</dbReference>
<dbReference type="PROSITE" id="PS51686">
    <property type="entry name" value="SAM_MT_RSMB_NOP"/>
    <property type="match status" value="1"/>
</dbReference>
<keyword evidence="5" id="KW-0694">RNA-binding</keyword>
<name>A0A3B0RTF0_9ZZZZ</name>
<keyword evidence="3 7" id="KW-0808">Transferase</keyword>
<accession>A0A3B0RTF0</accession>
<dbReference type="PANTHER" id="PTHR22807">
    <property type="entry name" value="NOP2 YEAST -RELATED NOL1/NOP2/FMU SUN DOMAIN-CONTAINING"/>
    <property type="match status" value="1"/>
</dbReference>
<evidence type="ECO:0000313" key="7">
    <source>
        <dbReference type="EMBL" id="VAV86735.1"/>
    </source>
</evidence>
<dbReference type="SUPFAM" id="SSF48013">
    <property type="entry name" value="NusB-like"/>
    <property type="match status" value="1"/>
</dbReference>
<evidence type="ECO:0000256" key="3">
    <source>
        <dbReference type="ARBA" id="ARBA00022679"/>
    </source>
</evidence>
<dbReference type="PRINTS" id="PR02008">
    <property type="entry name" value="RCMTFAMILY"/>
</dbReference>
<dbReference type="GO" id="GO:0001510">
    <property type="term" value="P:RNA methylation"/>
    <property type="evidence" value="ECO:0007669"/>
    <property type="project" value="InterPro"/>
</dbReference>
<dbReference type="PROSITE" id="PS01153">
    <property type="entry name" value="NOL1_NOP2_SUN"/>
    <property type="match status" value="1"/>
</dbReference>
<dbReference type="GO" id="GO:0003723">
    <property type="term" value="F:RNA binding"/>
    <property type="evidence" value="ECO:0007669"/>
    <property type="project" value="UniProtKB-KW"/>
</dbReference>
<dbReference type="InterPro" id="IPR001678">
    <property type="entry name" value="MeTrfase_RsmB-F_NOP2_dom"/>
</dbReference>
<dbReference type="AlphaFoldDB" id="A0A3B0RTF0"/>
<dbReference type="InterPro" id="IPR029063">
    <property type="entry name" value="SAM-dependent_MTases_sf"/>
</dbReference>
<dbReference type="Pfam" id="PF01029">
    <property type="entry name" value="NusB"/>
    <property type="match status" value="1"/>
</dbReference>
<dbReference type="EMBL" id="UOEE01000009">
    <property type="protein sequence ID" value="VAV86735.1"/>
    <property type="molecule type" value="Genomic_DNA"/>
</dbReference>
<gene>
    <name evidence="7" type="ORF">MNBD_ALPHA06-2162</name>
</gene>
<feature type="domain" description="SAM-dependent MTase RsmB/NOP-type" evidence="6">
    <location>
        <begin position="147"/>
        <end position="432"/>
    </location>
</feature>
<protein>
    <submittedName>
        <fullName evidence="7">16S rRNA (Cytosine(967)-C(5))-methyltransferase</fullName>
        <ecNumber evidence="7">2.1.1.176</ecNumber>
    </submittedName>
</protein>
<reference evidence="7" key="1">
    <citation type="submission" date="2018-06" db="EMBL/GenBank/DDBJ databases">
        <authorList>
            <person name="Zhirakovskaya E."/>
        </authorList>
    </citation>
    <scope>NUCLEOTIDE SEQUENCE</scope>
</reference>
<dbReference type="Pfam" id="PF01189">
    <property type="entry name" value="Methyltr_RsmB-F"/>
    <property type="match status" value="1"/>
</dbReference>
<sequence length="432" mass="47179">MSETQKQNPPNPRACAVRALEWVFAKHRPLDLFLEQDQRFLALPVRDRALCRAIIGTSLRRFGQIELLLADLLAKPLPKAAITARQILRAGAAELLYLRSAPHGVVNSFVQLAGQIRKARPYKGLINAILRRIAREDIAQLAAKPQISNIPTWPGENWERYYGSGTRERAAISVSEPPALDLTILDDPDVWAKQLGGTRLGQQTVRLQQKGRVEDIAGYAQGKWIVQDASAALPVQLLSPKPGELIADLCAAPGGKTMQMAHAGAVVSAFDHKKSRLVRLEENLARTSLSATLICGDAAKWRPTSKFDAVLLDAPCSATGIFRHHPDVLYNRRASDVPVLAEAQLALALNAAKFLKKSARMIYCVCSAEPEEGEQVIEKLLEQGSLRLAPFTSEEAGFAAPFLSQGMIRIVPGALGEQGGMDAFFIARLIKP</sequence>
<dbReference type="SUPFAM" id="SSF53335">
    <property type="entry name" value="S-adenosyl-L-methionine-dependent methyltransferases"/>
    <property type="match status" value="1"/>
</dbReference>
<dbReference type="Gene3D" id="1.10.940.10">
    <property type="entry name" value="NusB-like"/>
    <property type="match status" value="1"/>
</dbReference>
<evidence type="ECO:0000256" key="5">
    <source>
        <dbReference type="ARBA" id="ARBA00022884"/>
    </source>
</evidence>
<dbReference type="InterPro" id="IPR023267">
    <property type="entry name" value="RCMT"/>
</dbReference>
<evidence type="ECO:0000256" key="2">
    <source>
        <dbReference type="ARBA" id="ARBA00022603"/>
    </source>
</evidence>
<dbReference type="GO" id="GO:0008173">
    <property type="term" value="F:RNA methyltransferase activity"/>
    <property type="evidence" value="ECO:0007669"/>
    <property type="project" value="InterPro"/>
</dbReference>
<keyword evidence="2 7" id="KW-0489">Methyltransferase</keyword>
<dbReference type="InterPro" id="IPR035926">
    <property type="entry name" value="NusB-like_sf"/>
</dbReference>
<dbReference type="Gene3D" id="3.40.50.150">
    <property type="entry name" value="Vaccinia Virus protein VP39"/>
    <property type="match status" value="1"/>
</dbReference>
<dbReference type="EC" id="2.1.1.176" evidence="7"/>